<dbReference type="SUPFAM" id="SSF54373">
    <property type="entry name" value="FAD-linked reductases, C-terminal domain"/>
    <property type="match status" value="1"/>
</dbReference>
<dbReference type="InterPro" id="IPR036188">
    <property type="entry name" value="FAD/NAD-bd_sf"/>
</dbReference>
<dbReference type="InterPro" id="IPR012132">
    <property type="entry name" value="GMC_OxRdtase"/>
</dbReference>
<organism evidence="6 7">
    <name type="scientific">Geodia barretti</name>
    <name type="common">Barrett's horny sponge</name>
    <dbReference type="NCBI Taxonomy" id="519541"/>
    <lineage>
        <taxon>Eukaryota</taxon>
        <taxon>Metazoa</taxon>
        <taxon>Porifera</taxon>
        <taxon>Demospongiae</taxon>
        <taxon>Heteroscleromorpha</taxon>
        <taxon>Tetractinellida</taxon>
        <taxon>Astrophorina</taxon>
        <taxon>Geodiidae</taxon>
        <taxon>Geodia</taxon>
    </lineage>
</organism>
<dbReference type="Pfam" id="PF00732">
    <property type="entry name" value="GMC_oxred_N"/>
    <property type="match status" value="2"/>
</dbReference>
<dbReference type="SUPFAM" id="SSF51905">
    <property type="entry name" value="FAD/NAD(P)-binding domain"/>
    <property type="match status" value="1"/>
</dbReference>
<dbReference type="GO" id="GO:0019285">
    <property type="term" value="P:glycine betaine biosynthetic process from choline"/>
    <property type="evidence" value="ECO:0007669"/>
    <property type="project" value="TreeGrafter"/>
</dbReference>
<dbReference type="Gene3D" id="3.50.50.60">
    <property type="entry name" value="FAD/NAD(P)-binding domain"/>
    <property type="match status" value="1"/>
</dbReference>
<dbReference type="InterPro" id="IPR007867">
    <property type="entry name" value="GMC_OxRtase_C"/>
</dbReference>
<sequence>MDVPRGKVMGGTSAINGQVFLRAIPDDFDRWVSMGNDQWRFEDVLPYYRKLETDMDFHDDFHGSDGPIIARRHKLEDLLTDQIAFYNACLDAGFPSNPDHNHPDATGVGPYALNNPQRHPLEHRARLHQPDAPSPQPHHPTQLRRVEVESGGERFQVQADEIVLSAGAVGSPHILMLSGIGDAEQLQAVGIPVVHNLPGVGKNLRDHPAVSVRWRCNPDFPIPPDGVGAQKVALRYTAEGSHLRNDMIKIMRFNSEERLLLMTVGIYLAFSAGELRIVSADPNTQPALDYNYLSDPFDRERLRNGVRLAHRLTEHPELAQIIDSPAEPTSEQLASDDALDDWIRRTVATMHHISCTCKMGPASDPLAVVDQHGRVHGVEGIRIADASVMPDCPRANTNVTTIMIGERIADFIKGNAPLRPYPVSLDILPDASHSYVYDCKRDGKSYILKITHTIHRRPNHILGELEFINFLADGGVTVPRAVPSLSGNLVESVAADEGEFIVVAFEKAEADIRRRFWHQDIDWNTDAEVYRGRPAFREKARGTRDWLMSLPTDSECFGLIHSDLHQWNFFYHEGRIQPFDFDNTHYDWFISDFTTVIVNVVNCQQYHYGRGEYDHWTAGTPMTATEFLDYFFTPFIEGYRQHNRLDPVWMHHMPAFLNRHWLTFLTDALRDPEFGNLTPEQQAATFPWRTLSQSWDEVMNDYWKQFTFDKYA</sequence>
<dbReference type="InterPro" id="IPR011009">
    <property type="entry name" value="Kinase-like_dom_sf"/>
</dbReference>
<evidence type="ECO:0000256" key="3">
    <source>
        <dbReference type="ARBA" id="ARBA00022630"/>
    </source>
</evidence>
<evidence type="ECO:0000259" key="5">
    <source>
        <dbReference type="PROSITE" id="PS00624"/>
    </source>
</evidence>
<protein>
    <submittedName>
        <fullName evidence="6">Oxygen-dependent choline dehydrogenase</fullName>
    </submittedName>
</protein>
<dbReference type="PROSITE" id="PS00624">
    <property type="entry name" value="GMC_OXRED_2"/>
    <property type="match status" value="1"/>
</dbReference>
<name>A0AA35T011_GEOBA</name>
<dbReference type="InterPro" id="IPR000172">
    <property type="entry name" value="GMC_OxRdtase_N"/>
</dbReference>
<dbReference type="Pfam" id="PF05199">
    <property type="entry name" value="GMC_oxred_C"/>
    <property type="match status" value="1"/>
</dbReference>
<comment type="similarity">
    <text evidence="2">Belongs to the GMC oxidoreductase family.</text>
</comment>
<dbReference type="GO" id="GO:0008812">
    <property type="term" value="F:choline dehydrogenase activity"/>
    <property type="evidence" value="ECO:0007669"/>
    <property type="project" value="TreeGrafter"/>
</dbReference>
<feature type="domain" description="Glucose-methanol-choline oxidoreductase N-terminal" evidence="5">
    <location>
        <begin position="167"/>
        <end position="181"/>
    </location>
</feature>
<dbReference type="Proteomes" id="UP001174909">
    <property type="component" value="Unassembled WGS sequence"/>
</dbReference>
<dbReference type="Gene3D" id="3.30.410.40">
    <property type="match status" value="1"/>
</dbReference>
<keyword evidence="3" id="KW-0285">Flavoprotein</keyword>
<gene>
    <name evidence="6" type="ORF">GBAR_LOCUS21587</name>
</gene>
<keyword evidence="7" id="KW-1185">Reference proteome</keyword>
<evidence type="ECO:0000256" key="4">
    <source>
        <dbReference type="ARBA" id="ARBA00022827"/>
    </source>
</evidence>
<dbReference type="AlphaFoldDB" id="A0AA35T011"/>
<dbReference type="GO" id="GO:0050660">
    <property type="term" value="F:flavin adenine dinucleotide binding"/>
    <property type="evidence" value="ECO:0007669"/>
    <property type="project" value="InterPro"/>
</dbReference>
<dbReference type="Gene3D" id="3.90.1200.10">
    <property type="match status" value="1"/>
</dbReference>
<proteinExistence type="inferred from homology"/>
<dbReference type="GO" id="GO:0016020">
    <property type="term" value="C:membrane"/>
    <property type="evidence" value="ECO:0007669"/>
    <property type="project" value="TreeGrafter"/>
</dbReference>
<evidence type="ECO:0000313" key="7">
    <source>
        <dbReference type="Proteomes" id="UP001174909"/>
    </source>
</evidence>
<evidence type="ECO:0000313" key="6">
    <source>
        <dbReference type="EMBL" id="CAI8038734.1"/>
    </source>
</evidence>
<comment type="caution">
    <text evidence="6">The sequence shown here is derived from an EMBL/GenBank/DDBJ whole genome shotgun (WGS) entry which is preliminary data.</text>
</comment>
<keyword evidence="4" id="KW-0274">FAD</keyword>
<dbReference type="EMBL" id="CASHTH010003008">
    <property type="protein sequence ID" value="CAI8038734.1"/>
    <property type="molecule type" value="Genomic_DNA"/>
</dbReference>
<evidence type="ECO:0000256" key="1">
    <source>
        <dbReference type="ARBA" id="ARBA00001974"/>
    </source>
</evidence>
<reference evidence="6" key="1">
    <citation type="submission" date="2023-03" db="EMBL/GenBank/DDBJ databases">
        <authorList>
            <person name="Steffen K."/>
            <person name="Cardenas P."/>
        </authorList>
    </citation>
    <scope>NUCLEOTIDE SEQUENCE</scope>
</reference>
<dbReference type="PANTHER" id="PTHR11552">
    <property type="entry name" value="GLUCOSE-METHANOL-CHOLINE GMC OXIDOREDUCTASE"/>
    <property type="match status" value="1"/>
</dbReference>
<evidence type="ECO:0000256" key="2">
    <source>
        <dbReference type="ARBA" id="ARBA00010790"/>
    </source>
</evidence>
<comment type="cofactor">
    <cofactor evidence="1">
        <name>FAD</name>
        <dbReference type="ChEBI" id="CHEBI:57692"/>
    </cofactor>
</comment>
<accession>A0AA35T011</accession>
<dbReference type="SUPFAM" id="SSF56112">
    <property type="entry name" value="Protein kinase-like (PK-like)"/>
    <property type="match status" value="1"/>
</dbReference>
<dbReference type="PANTHER" id="PTHR11552:SF147">
    <property type="entry name" value="CHOLINE DEHYDROGENASE, MITOCHONDRIAL"/>
    <property type="match status" value="1"/>
</dbReference>